<dbReference type="InterPro" id="IPR048501">
    <property type="entry name" value="Legum_prodom"/>
</dbReference>
<dbReference type="Gene3D" id="1.10.132.130">
    <property type="match status" value="1"/>
</dbReference>
<reference evidence="10" key="1">
    <citation type="submission" date="2022-02" db="EMBL/GenBank/DDBJ databases">
        <title>Atlantic sturgeon de novo genome assembly.</title>
        <authorList>
            <person name="Stock M."/>
            <person name="Klopp C."/>
            <person name="Guiguen Y."/>
            <person name="Cabau C."/>
            <person name="Parinello H."/>
            <person name="Santidrian Yebra-Pimentel E."/>
            <person name="Kuhl H."/>
            <person name="Dirks R.P."/>
            <person name="Guessner J."/>
            <person name="Wuertz S."/>
            <person name="Du K."/>
            <person name="Schartl M."/>
        </authorList>
    </citation>
    <scope>NUCLEOTIDE SEQUENCE</scope>
    <source>
        <strain evidence="10">STURGEONOMICS-FGT-2020</strain>
        <tissue evidence="10">Whole blood</tissue>
    </source>
</reference>
<dbReference type="EC" id="3.4.22.34" evidence="3"/>
<evidence type="ECO:0000256" key="5">
    <source>
        <dbReference type="ARBA" id="ARBA00022729"/>
    </source>
</evidence>
<feature type="active site" description="Nucleophile" evidence="8">
    <location>
        <position position="168"/>
    </location>
</feature>
<keyword evidence="11" id="KW-1185">Reference proteome</keyword>
<dbReference type="PANTHER" id="PTHR12000">
    <property type="entry name" value="HEMOGLOBINASE FAMILY MEMBER"/>
    <property type="match status" value="1"/>
</dbReference>
<keyword evidence="9" id="KW-0175">Coiled coil</keyword>
<evidence type="ECO:0000256" key="3">
    <source>
        <dbReference type="ARBA" id="ARBA00012628"/>
    </source>
</evidence>
<keyword evidence="7" id="KW-0788">Thiol protease</keyword>
<evidence type="ECO:0000313" key="10">
    <source>
        <dbReference type="EMBL" id="KAK1159445.1"/>
    </source>
</evidence>
<comment type="similarity">
    <text evidence="2">Belongs to the peptidase C13 family.</text>
</comment>
<evidence type="ECO:0000256" key="9">
    <source>
        <dbReference type="SAM" id="Coils"/>
    </source>
</evidence>
<evidence type="ECO:0000256" key="6">
    <source>
        <dbReference type="ARBA" id="ARBA00022801"/>
    </source>
</evidence>
<dbReference type="PRINTS" id="PR00776">
    <property type="entry name" value="HEMOGLOBNASE"/>
</dbReference>
<keyword evidence="4" id="KW-0645">Protease</keyword>
<comment type="caution">
    <text evidence="10">The sequence shown here is derived from an EMBL/GenBank/DDBJ whole genome shotgun (WGS) entry which is preliminary data.</text>
</comment>
<dbReference type="AlphaFoldDB" id="A0AAD8CYU7"/>
<dbReference type="GO" id="GO:0006624">
    <property type="term" value="P:vacuolar protein processing"/>
    <property type="evidence" value="ECO:0007669"/>
    <property type="project" value="TreeGrafter"/>
</dbReference>
<dbReference type="CDD" id="cd21115">
    <property type="entry name" value="legumain_C"/>
    <property type="match status" value="1"/>
</dbReference>
<keyword evidence="6" id="KW-0378">Hydrolase</keyword>
<proteinExistence type="inferred from homology"/>
<dbReference type="EMBL" id="JAGXEW010000022">
    <property type="protein sequence ID" value="KAK1159445.1"/>
    <property type="molecule type" value="Genomic_DNA"/>
</dbReference>
<gene>
    <name evidence="10" type="primary">LGMN</name>
    <name evidence="10" type="ORF">AOXY_G22136</name>
</gene>
<evidence type="ECO:0000256" key="7">
    <source>
        <dbReference type="ARBA" id="ARBA00022807"/>
    </source>
</evidence>
<protein>
    <recommendedName>
        <fullName evidence="3">legumain</fullName>
        <ecNumber evidence="3">3.4.22.34</ecNumber>
    </recommendedName>
</protein>
<dbReference type="Pfam" id="PF01650">
    <property type="entry name" value="Peptidase_C13"/>
    <property type="match status" value="1"/>
</dbReference>
<dbReference type="PANTHER" id="PTHR12000:SF21">
    <property type="entry name" value="LEGUMAIN-RELATED"/>
    <property type="match status" value="1"/>
</dbReference>
<dbReference type="FunFam" id="3.40.50.1460:FF:000006">
    <property type="entry name" value="Legumain"/>
    <property type="match status" value="1"/>
</dbReference>
<evidence type="ECO:0000256" key="1">
    <source>
        <dbReference type="ARBA" id="ARBA00000810"/>
    </source>
</evidence>
<dbReference type="InterPro" id="IPR046427">
    <property type="entry name" value="Legumain_prodom_sf"/>
</dbReference>
<dbReference type="GO" id="GO:0005773">
    <property type="term" value="C:vacuole"/>
    <property type="evidence" value="ECO:0007669"/>
    <property type="project" value="GOC"/>
</dbReference>
<dbReference type="Gene3D" id="3.40.50.1460">
    <property type="match status" value="1"/>
</dbReference>
<feature type="coiled-coil region" evidence="9">
    <location>
        <begin position="310"/>
        <end position="337"/>
    </location>
</feature>
<dbReference type="GO" id="GO:0004197">
    <property type="term" value="F:cysteine-type endopeptidase activity"/>
    <property type="evidence" value="ECO:0007669"/>
    <property type="project" value="UniProtKB-EC"/>
</dbReference>
<sequence length="422" mass="48035">MAQSSSKQWILLAAGSKGWDNYRHQADVCHAYHIARKNGIPDEQIVVMMYDDIAYHEDNPCKGVVINVPRGENVYQGVPKNYTGDDVSADNFLAVLCGDESAITKRGTKKVIESGCNDTIFIYLSDHGSQGIFSFPKTHLYSPDLINTIGEMSRNKRFSKMAIFVESCHSGSMLNSLPESINVYGVCASLPSQLSYACFYDEKRNTFLSDVFSTLWMAHTEKYDLENVTLQDQFVYIEKNMKMQMQKHGHQCTPKQYGNKDLSSMTISEFLGKSVSRSSAESLSGKNSALTHITPSFNVSLILQENRIHATKDQKKKAHLQKQYEELLERREHVKKTVAHIVRSISESLVERSLNERYSPTRVCELKVVSEHFRTCCYDWHDAKYEHVLEHFHVFVNLCELGVPVERIKGAITRVSKNLPRN</sequence>
<evidence type="ECO:0000256" key="8">
    <source>
        <dbReference type="PIRSR" id="PIRSR019663-1"/>
    </source>
</evidence>
<dbReference type="PIRSF" id="PIRSF019663">
    <property type="entry name" value="Legumain"/>
    <property type="match status" value="1"/>
</dbReference>
<organism evidence="10 11">
    <name type="scientific">Acipenser oxyrinchus oxyrinchus</name>
    <dbReference type="NCBI Taxonomy" id="40147"/>
    <lineage>
        <taxon>Eukaryota</taxon>
        <taxon>Metazoa</taxon>
        <taxon>Chordata</taxon>
        <taxon>Craniata</taxon>
        <taxon>Vertebrata</taxon>
        <taxon>Euteleostomi</taxon>
        <taxon>Actinopterygii</taxon>
        <taxon>Chondrostei</taxon>
        <taxon>Acipenseriformes</taxon>
        <taxon>Acipenseridae</taxon>
        <taxon>Acipenser</taxon>
    </lineage>
</organism>
<dbReference type="GO" id="GO:0051603">
    <property type="term" value="P:proteolysis involved in protein catabolic process"/>
    <property type="evidence" value="ECO:0007669"/>
    <property type="project" value="TreeGrafter"/>
</dbReference>
<comment type="catalytic activity">
    <reaction evidence="1">
        <text>Hydrolysis of proteins and small molecule substrates at -Asn-|-Xaa- bonds.</text>
        <dbReference type="EC" id="3.4.22.34"/>
    </reaction>
</comment>
<name>A0AAD8CYU7_ACIOX</name>
<evidence type="ECO:0000313" key="11">
    <source>
        <dbReference type="Proteomes" id="UP001230051"/>
    </source>
</evidence>
<evidence type="ECO:0000256" key="2">
    <source>
        <dbReference type="ARBA" id="ARBA00009941"/>
    </source>
</evidence>
<evidence type="ECO:0000256" key="4">
    <source>
        <dbReference type="ARBA" id="ARBA00022670"/>
    </source>
</evidence>
<feature type="active site" evidence="8">
    <location>
        <position position="127"/>
    </location>
</feature>
<accession>A0AAD8CYU7</accession>
<keyword evidence="5" id="KW-0732">Signal</keyword>
<dbReference type="Proteomes" id="UP001230051">
    <property type="component" value="Unassembled WGS sequence"/>
</dbReference>
<dbReference type="InterPro" id="IPR001096">
    <property type="entry name" value="Peptidase_C13"/>
</dbReference>